<organism evidence="14 15">
    <name type="scientific">Musa troglodytarum</name>
    <name type="common">fe'i banana</name>
    <dbReference type="NCBI Taxonomy" id="320322"/>
    <lineage>
        <taxon>Eukaryota</taxon>
        <taxon>Viridiplantae</taxon>
        <taxon>Streptophyta</taxon>
        <taxon>Embryophyta</taxon>
        <taxon>Tracheophyta</taxon>
        <taxon>Spermatophyta</taxon>
        <taxon>Magnoliopsida</taxon>
        <taxon>Liliopsida</taxon>
        <taxon>Zingiberales</taxon>
        <taxon>Musaceae</taxon>
        <taxon>Musa</taxon>
    </lineage>
</organism>
<evidence type="ECO:0000313" key="14">
    <source>
        <dbReference type="EMBL" id="URE03188.1"/>
    </source>
</evidence>
<evidence type="ECO:0000256" key="1">
    <source>
        <dbReference type="ARBA" id="ARBA00004123"/>
    </source>
</evidence>
<dbReference type="CDD" id="cd11299">
    <property type="entry name" value="O-FucT_plant"/>
    <property type="match status" value="1"/>
</dbReference>
<dbReference type="GO" id="GO:0003677">
    <property type="term" value="F:DNA binding"/>
    <property type="evidence" value="ECO:0007669"/>
    <property type="project" value="UniProtKB-KW"/>
</dbReference>
<keyword evidence="9" id="KW-0294">Fucose metabolism</keyword>
<dbReference type="EMBL" id="CP097507">
    <property type="protein sequence ID" value="URE03188.1"/>
    <property type="molecule type" value="Genomic_DNA"/>
</dbReference>
<evidence type="ECO:0000256" key="3">
    <source>
        <dbReference type="ARBA" id="ARBA00022676"/>
    </source>
</evidence>
<dbReference type="GO" id="GO:0006355">
    <property type="term" value="P:regulation of DNA-templated transcription"/>
    <property type="evidence" value="ECO:0007669"/>
    <property type="project" value="InterPro"/>
</dbReference>
<feature type="domain" description="NAC" evidence="13">
    <location>
        <begin position="551"/>
        <end position="702"/>
    </location>
</feature>
<gene>
    <name evidence="14" type="ORF">MUK42_19897</name>
</gene>
<keyword evidence="6" id="KW-0238">DNA-binding</keyword>
<dbReference type="InterPro" id="IPR036093">
    <property type="entry name" value="NAC_dom_sf"/>
</dbReference>
<evidence type="ECO:0000256" key="10">
    <source>
        <dbReference type="ARBA" id="ARBA00023277"/>
    </source>
</evidence>
<keyword evidence="10" id="KW-0119">Carbohydrate metabolism</keyword>
<feature type="compositionally biased region" description="Low complexity" evidence="12">
    <location>
        <begin position="525"/>
        <end position="540"/>
    </location>
</feature>
<evidence type="ECO:0000256" key="7">
    <source>
        <dbReference type="ARBA" id="ARBA00023163"/>
    </source>
</evidence>
<evidence type="ECO:0000256" key="12">
    <source>
        <dbReference type="SAM" id="MobiDB-lite"/>
    </source>
</evidence>
<keyword evidence="4" id="KW-0808">Transferase</keyword>
<dbReference type="OrthoDB" id="1882547at2759"/>
<keyword evidence="5" id="KW-0805">Transcription regulation</keyword>
<keyword evidence="3" id="KW-0328">Glycosyltransferase</keyword>
<dbReference type="SUPFAM" id="SSF101941">
    <property type="entry name" value="NAC domain"/>
    <property type="match status" value="1"/>
</dbReference>
<feature type="region of interest" description="Disordered" evidence="12">
    <location>
        <begin position="488"/>
        <end position="544"/>
    </location>
</feature>
<keyword evidence="8" id="KW-0539">Nucleus</keyword>
<comment type="subcellular location">
    <subcellularLocation>
        <location evidence="1">Nucleus</location>
    </subcellularLocation>
</comment>
<sequence length="786" mass="88696">MGLQRRRRPERRVVPSVPVPAALSAAALLLLLVLASHSLLASSPLLDASAAPTPRTKPSSILLKNPVELRRNAAGAIDVFRVPSGGGGPVRDLWGSKLSKDYYGCSNATSGFATAESNTLPNRYLMIATSGGLNQQRTGITDAVVAARILNATLVVPILDQKSFWKDASDFADIFDVDWFIATLRKDVKIIKQLPEKGGKIIRTPYTMRVPRKCTPRCYESRVLPALTKKHVVKLTKFDYRLSNKLETDLQKLRCRTRNPEKERRHGKCPLTPEEIGLMLRALGFGNDVHLYVASGEIYGGEETLAPLKTLFPNFHSKETLATERELAPFSSYSSRMAALDFIVCDGSDVFVTNNNGNMARILAGRRRYFGHKRTIRPNAKKLYSLFPNRTNMTWETFSSKVRTLQKGFMGEPDELRPGRGEFHEYPAACICEGSKVAAQSNSNDQAEVSHKNGISNVSRSAGEAIDYHSSNEDSDWIDLDYGENTPLGRSFSNGTESEYDVFIRQEDPERTAYSRQTRRKGEAQNTQTNSGQEQQQQRQESMERTVLEFELPGFRFHPTEEQLLDFYLRRVVTGESASFDIIGVLDIYRHDPWELPGLAKIGEREWYFFVPRERKSRSGGRPSRRTERGFWKATGSDRTIRSAAEPRRVIGLKKTLVFYRGRAPRGTRTDWIMNEYRLQEDCTSAAVPLVEHMVLCKVYRKATSLKELEQRAAKEEGPKACNSDQDNYHSPSNPLDSSEVKEAKEEVVKEMEVSSSSAGMEWMQESFITQPWMDQWSPNANTLNF</sequence>
<keyword evidence="15" id="KW-1185">Reference proteome</keyword>
<evidence type="ECO:0000259" key="13">
    <source>
        <dbReference type="PROSITE" id="PS51005"/>
    </source>
</evidence>
<evidence type="ECO:0000256" key="9">
    <source>
        <dbReference type="ARBA" id="ARBA00023253"/>
    </source>
</evidence>
<feature type="compositionally biased region" description="Polar residues" evidence="12">
    <location>
        <begin position="723"/>
        <end position="737"/>
    </location>
</feature>
<dbReference type="PANTHER" id="PTHR31818">
    <property type="entry name" value="O-FUCOSYLTRANSFERASE 16"/>
    <property type="match status" value="1"/>
</dbReference>
<dbReference type="Proteomes" id="UP001055439">
    <property type="component" value="Chromosome 5"/>
</dbReference>
<dbReference type="Pfam" id="PF02365">
    <property type="entry name" value="NAM"/>
    <property type="match status" value="1"/>
</dbReference>
<feature type="region of interest" description="Disordered" evidence="12">
    <location>
        <begin position="711"/>
        <end position="744"/>
    </location>
</feature>
<evidence type="ECO:0000256" key="5">
    <source>
        <dbReference type="ARBA" id="ARBA00023015"/>
    </source>
</evidence>
<evidence type="ECO:0000256" key="6">
    <source>
        <dbReference type="ARBA" id="ARBA00023125"/>
    </source>
</evidence>
<dbReference type="Pfam" id="PF10250">
    <property type="entry name" value="O-FucT"/>
    <property type="match status" value="1"/>
</dbReference>
<evidence type="ECO:0000313" key="15">
    <source>
        <dbReference type="Proteomes" id="UP001055439"/>
    </source>
</evidence>
<dbReference type="FunFam" id="2.170.150.80:FF:000010">
    <property type="entry name" value="NAC domain-containing protein 67-like"/>
    <property type="match status" value="1"/>
</dbReference>
<evidence type="ECO:0000256" key="4">
    <source>
        <dbReference type="ARBA" id="ARBA00022679"/>
    </source>
</evidence>
<evidence type="ECO:0000256" key="2">
    <source>
        <dbReference type="ARBA" id="ARBA00007737"/>
    </source>
</evidence>
<dbReference type="InterPro" id="IPR019378">
    <property type="entry name" value="GDP-Fuc_O-FucTrfase"/>
</dbReference>
<proteinExistence type="inferred from homology"/>
<dbReference type="GO" id="GO:0016757">
    <property type="term" value="F:glycosyltransferase activity"/>
    <property type="evidence" value="ECO:0007669"/>
    <property type="project" value="UniProtKB-KW"/>
</dbReference>
<dbReference type="InterPro" id="IPR003441">
    <property type="entry name" value="NAC-dom"/>
</dbReference>
<evidence type="ECO:0000256" key="8">
    <source>
        <dbReference type="ARBA" id="ARBA00023242"/>
    </source>
</evidence>
<dbReference type="GO" id="GO:0006004">
    <property type="term" value="P:fucose metabolic process"/>
    <property type="evidence" value="ECO:0007669"/>
    <property type="project" value="UniProtKB-KW"/>
</dbReference>
<dbReference type="GO" id="GO:0005634">
    <property type="term" value="C:nucleus"/>
    <property type="evidence" value="ECO:0007669"/>
    <property type="project" value="UniProtKB-SubCell"/>
</dbReference>
<dbReference type="AlphaFoldDB" id="A0A9E7K1U9"/>
<protein>
    <recommendedName>
        <fullName evidence="11">O-fucosyltransferase family protein</fullName>
    </recommendedName>
</protein>
<keyword evidence="7" id="KW-0804">Transcription</keyword>
<dbReference type="Gene3D" id="2.170.150.80">
    <property type="entry name" value="NAC domain"/>
    <property type="match status" value="1"/>
</dbReference>
<dbReference type="PANTHER" id="PTHR31818:SF1">
    <property type="entry name" value="O-FUCOSYLTRANSFERASE 16"/>
    <property type="match status" value="1"/>
</dbReference>
<feature type="compositionally biased region" description="Basic and acidic residues" evidence="12">
    <location>
        <begin position="502"/>
        <end position="513"/>
    </location>
</feature>
<comment type="similarity">
    <text evidence="2">Belongs to the glycosyltransferase GT106 family.</text>
</comment>
<dbReference type="PROSITE" id="PS51005">
    <property type="entry name" value="NAC"/>
    <property type="match status" value="1"/>
</dbReference>
<accession>A0A9E7K1U9</accession>
<name>A0A9E7K1U9_9LILI</name>
<evidence type="ECO:0000256" key="11">
    <source>
        <dbReference type="ARBA" id="ARBA00030350"/>
    </source>
</evidence>
<reference evidence="14" key="1">
    <citation type="submission" date="2022-05" db="EMBL/GenBank/DDBJ databases">
        <title>The Musa troglodytarum L. genome provides insights into the mechanism of non-climacteric behaviour and enrichment of carotenoids.</title>
        <authorList>
            <person name="Wang J."/>
        </authorList>
    </citation>
    <scope>NUCLEOTIDE SEQUENCE</scope>
    <source>
        <tissue evidence="14">Leaf</tissue>
    </source>
</reference>
<dbReference type="InterPro" id="IPR024709">
    <property type="entry name" value="FucosylTrfase_pln"/>
</dbReference>